<keyword evidence="1" id="KW-0812">Transmembrane</keyword>
<dbReference type="EMBL" id="MH431936">
    <property type="protein sequence ID" value="AXF39693.1"/>
    <property type="molecule type" value="Genomic_DNA"/>
</dbReference>
<evidence type="ECO:0000313" key="2">
    <source>
        <dbReference type="EMBL" id="AXF39693.1"/>
    </source>
</evidence>
<dbReference type="Proteomes" id="UP000255623">
    <property type="component" value="Segment"/>
</dbReference>
<sequence>MIFLGISSMRQFAVSHAKYQANDTSGATYHILLALFWVVWLLIQVVLSKLSYSSFDETNNKILIE</sequence>
<organism evidence="2 3">
    <name type="scientific">Paenibacillus phage Kawika</name>
    <dbReference type="NCBI Taxonomy" id="2249777"/>
    <lineage>
        <taxon>Viruses</taxon>
        <taxon>Duplodnaviria</taxon>
        <taxon>Heunggongvirae</taxon>
        <taxon>Uroviricota</taxon>
        <taxon>Caudoviricetes</taxon>
        <taxon>Fernvirus</taxon>
        <taxon>Fernvirus kawika</taxon>
    </lineage>
</organism>
<keyword evidence="1" id="KW-1133">Transmembrane helix</keyword>
<gene>
    <name evidence="2" type="ORF">KAWIKA_69</name>
</gene>
<protein>
    <submittedName>
        <fullName evidence="2">Uncharacterized protein</fullName>
    </submittedName>
</protein>
<feature type="transmembrane region" description="Helical" evidence="1">
    <location>
        <begin position="27"/>
        <end position="47"/>
    </location>
</feature>
<accession>A0A345AS89</accession>
<evidence type="ECO:0000313" key="3">
    <source>
        <dbReference type="Proteomes" id="UP000255623"/>
    </source>
</evidence>
<keyword evidence="1" id="KW-0472">Membrane</keyword>
<evidence type="ECO:0000256" key="1">
    <source>
        <dbReference type="SAM" id="Phobius"/>
    </source>
</evidence>
<name>A0A345AS89_9CAUD</name>
<proteinExistence type="predicted"/>
<keyword evidence="3" id="KW-1185">Reference proteome</keyword>
<reference evidence="3" key="1">
    <citation type="submission" date="2018-06" db="EMBL/GenBank/DDBJ databases">
        <authorList>
            <person name="Furiman D.A."/>
            <person name="Rai P."/>
            <person name="Ward A.T."/>
            <person name="Fajardo C.P."/>
            <person name="Breakwell D.P."/>
            <person name="Grose J.H."/>
            <person name="Hope S."/>
            <person name="Tsourkas P.K."/>
        </authorList>
    </citation>
    <scope>NUCLEOTIDE SEQUENCE [LARGE SCALE GENOMIC DNA]</scope>
</reference>